<dbReference type="Ensembl" id="ENSNMLT00000014239.1">
    <property type="protein sequence ID" value="ENSNMLP00000012616.1"/>
    <property type="gene ID" value="ENSNMLG00000008565.1"/>
</dbReference>
<evidence type="ECO:0000313" key="2">
    <source>
        <dbReference type="Proteomes" id="UP000694523"/>
    </source>
</evidence>
<evidence type="ECO:0000313" key="1">
    <source>
        <dbReference type="Ensembl" id="ENSNMLP00000012616.1"/>
    </source>
</evidence>
<organism evidence="1 2">
    <name type="scientific">Neogobius melanostomus</name>
    <name type="common">round goby</name>
    <dbReference type="NCBI Taxonomy" id="47308"/>
    <lineage>
        <taxon>Eukaryota</taxon>
        <taxon>Metazoa</taxon>
        <taxon>Chordata</taxon>
        <taxon>Craniata</taxon>
        <taxon>Vertebrata</taxon>
        <taxon>Euteleostomi</taxon>
        <taxon>Actinopterygii</taxon>
        <taxon>Neopterygii</taxon>
        <taxon>Teleostei</taxon>
        <taxon>Neoteleostei</taxon>
        <taxon>Acanthomorphata</taxon>
        <taxon>Gobiaria</taxon>
        <taxon>Gobiiformes</taxon>
        <taxon>Gobioidei</taxon>
        <taxon>Gobiidae</taxon>
        <taxon>Benthophilinae</taxon>
        <taxon>Neogobiini</taxon>
        <taxon>Neogobius</taxon>
    </lineage>
</organism>
<accession>A0A8C6WK09</accession>
<protein>
    <submittedName>
        <fullName evidence="1">Uncharacterized protein</fullName>
    </submittedName>
</protein>
<reference evidence="1" key="2">
    <citation type="submission" date="2025-09" db="UniProtKB">
        <authorList>
            <consortium name="Ensembl"/>
        </authorList>
    </citation>
    <scope>IDENTIFICATION</scope>
</reference>
<sequence>RSLLLIHFSRLLRKNLLYKEHTALKELSENSDIIIRPADKGGAVVILSKEKYINEAHRQLNTRHYERLLNNPLPDMKRQFDLLIKEAHELEIINDNEFVFLTVEHPVLAAFYLLPKLHKEPRDNPPGRPIISGNGTEPASKFIDYFIKPLVRALPSFIEDTTDHMWLRKPIGTFKCMNCPHCNNVNQTKTFWMCIIMCFFNKLISSIAILRS</sequence>
<dbReference type="Proteomes" id="UP000694523">
    <property type="component" value="Unplaced"/>
</dbReference>
<name>A0A8C6WK09_9GOBI</name>
<proteinExistence type="predicted"/>
<keyword evidence="2" id="KW-1185">Reference proteome</keyword>
<dbReference type="AlphaFoldDB" id="A0A8C6WK09"/>
<reference evidence="1" key="1">
    <citation type="submission" date="2025-08" db="UniProtKB">
        <authorList>
            <consortium name="Ensembl"/>
        </authorList>
    </citation>
    <scope>IDENTIFICATION</scope>
</reference>